<keyword evidence="2" id="KW-1185">Reference proteome</keyword>
<dbReference type="KEGG" id="gme:Gmet_3613"/>
<sequence length="60" mass="6867">MSDIKGLPRYNVISFRVTDEEMKAMRLLKKKRKSALARLIREALSATDFPVNMDAGNECH</sequence>
<accession>J7M0A4</accession>
<dbReference type="STRING" id="269799.Gmet_3613"/>
<evidence type="ECO:0000313" key="2">
    <source>
        <dbReference type="Proteomes" id="UP000007073"/>
    </source>
</evidence>
<dbReference type="EMBL" id="CP000148">
    <property type="protein sequence ID" value="AFR42832.1"/>
    <property type="molecule type" value="Genomic_DNA"/>
</dbReference>
<name>J7M0A4_GEOMG</name>
<protein>
    <submittedName>
        <fullName evidence="1">Uncharacterized protein</fullName>
    </submittedName>
</protein>
<organism evidence="1 2">
    <name type="scientific">Geobacter metallireducens (strain ATCC 53774 / DSM 7210 / GS-15)</name>
    <dbReference type="NCBI Taxonomy" id="269799"/>
    <lineage>
        <taxon>Bacteria</taxon>
        <taxon>Pseudomonadati</taxon>
        <taxon>Thermodesulfobacteriota</taxon>
        <taxon>Desulfuromonadia</taxon>
        <taxon>Geobacterales</taxon>
        <taxon>Geobacteraceae</taxon>
        <taxon>Geobacter</taxon>
    </lineage>
</organism>
<reference evidence="1 2" key="1">
    <citation type="submission" date="2005-10" db="EMBL/GenBank/DDBJ databases">
        <title>Complete sequence of Geobacter metallireducens GS-15.</title>
        <authorList>
            <consortium name="US DOE Joint Genome Institute"/>
            <person name="Copeland A."/>
            <person name="Lucas S."/>
            <person name="Lapidus A."/>
            <person name="Barry K."/>
            <person name="Detter J.C."/>
            <person name="Glavina T."/>
            <person name="Hammon N."/>
            <person name="Israni S."/>
            <person name="Pitluck S."/>
            <person name="Di Bartolo G."/>
            <person name="Chain P."/>
            <person name="Schmutz J."/>
            <person name="Larimer F."/>
            <person name="Land M."/>
            <person name="Kyrpides N."/>
            <person name="Ivanova N."/>
            <person name="Richardson P."/>
        </authorList>
    </citation>
    <scope>NUCLEOTIDE SEQUENCE [LARGE SCALE GENOMIC DNA]</scope>
    <source>
        <strain evidence="2">ATCC 53774 / DSM 7210 / GS-15</strain>
    </source>
</reference>
<dbReference type="AlphaFoldDB" id="J7M0A4"/>
<dbReference type="Proteomes" id="UP000007073">
    <property type="component" value="Chromosome"/>
</dbReference>
<dbReference type="RefSeq" id="WP_011366010.1">
    <property type="nucleotide sequence ID" value="NC_007517.1"/>
</dbReference>
<gene>
    <name evidence="1" type="ordered locus">Gmet_3613</name>
</gene>
<reference evidence="1 2" key="2">
    <citation type="journal article" date="2009" name="BMC Microbiol.">
        <title>The genome sequence of Geobacter metallireducens: features of metabolism, physiology and regulation common and dissimilar to Geobacter sulfurreducens.</title>
        <authorList>
            <person name="Aklujkar M."/>
            <person name="Krushkal J."/>
            <person name="DiBartolo G."/>
            <person name="Lapidus A."/>
            <person name="Land M.L."/>
            <person name="Lovley D.R."/>
        </authorList>
    </citation>
    <scope>NUCLEOTIDE SEQUENCE [LARGE SCALE GENOMIC DNA]</scope>
    <source>
        <strain evidence="2">ATCC 53774 / DSM 7210 / GS-15</strain>
    </source>
</reference>
<dbReference type="HOGENOM" id="CLU_2934938_0_0_7"/>
<evidence type="ECO:0000313" key="1">
    <source>
        <dbReference type="EMBL" id="AFR42832.1"/>
    </source>
</evidence>
<proteinExistence type="predicted"/>